<dbReference type="OrthoDB" id="3535423at2759"/>
<evidence type="ECO:0000313" key="1">
    <source>
        <dbReference type="EMBL" id="QDS71311.1"/>
    </source>
</evidence>
<evidence type="ECO:0000313" key="2">
    <source>
        <dbReference type="Proteomes" id="UP000316270"/>
    </source>
</evidence>
<dbReference type="InterPro" id="IPR036291">
    <property type="entry name" value="NAD(P)-bd_dom_sf"/>
</dbReference>
<dbReference type="PANTHER" id="PTHR14097">
    <property type="entry name" value="OXIDOREDUCTASE HTATIP2"/>
    <property type="match status" value="1"/>
</dbReference>
<protein>
    <recommendedName>
        <fullName evidence="3">NAD(P)-binding domain-containing protein</fullName>
    </recommendedName>
</protein>
<organism evidence="1 2">
    <name type="scientific">Venturia effusa</name>
    <dbReference type="NCBI Taxonomy" id="50376"/>
    <lineage>
        <taxon>Eukaryota</taxon>
        <taxon>Fungi</taxon>
        <taxon>Dikarya</taxon>
        <taxon>Ascomycota</taxon>
        <taxon>Pezizomycotina</taxon>
        <taxon>Dothideomycetes</taxon>
        <taxon>Pleosporomycetidae</taxon>
        <taxon>Venturiales</taxon>
        <taxon>Venturiaceae</taxon>
        <taxon>Venturia</taxon>
    </lineage>
</organism>
<evidence type="ECO:0008006" key="3">
    <source>
        <dbReference type="Google" id="ProtNLM"/>
    </source>
</evidence>
<dbReference type="EMBL" id="CP042190">
    <property type="protein sequence ID" value="QDS71311.1"/>
    <property type="molecule type" value="Genomic_DNA"/>
</dbReference>
<name>A0A517L6P9_9PEZI</name>
<dbReference type="Proteomes" id="UP000316270">
    <property type="component" value="Chromosome 6"/>
</dbReference>
<gene>
    <name evidence="1" type="ORF">FKW77_001766</name>
</gene>
<dbReference type="Gene3D" id="3.40.50.720">
    <property type="entry name" value="NAD(P)-binding Rossmann-like Domain"/>
    <property type="match status" value="1"/>
</dbReference>
<keyword evidence="2" id="KW-1185">Reference proteome</keyword>
<sequence>MKVIVLGSTGLVGSTVLSECIKNPLITSIVAFSRCPLLEELSENEKVSVITHEDFSHYSDELLAELSGAEACLWAIGGRAGQFPDVATAKKVQVDFTLAAAKAFASKLAPALDEGKEFKFVFCSGGMASRDQEINLWILQDTRKLKGLAENGLLEIAENNPRFKPYFMRPAHIHPEYFTIGTTIMNTLFPAIKVRDLAVAMVDIALKGNDMQTLENADLLRKAKQVADGGSVKTPNHYSMITY</sequence>
<accession>A0A517L6P9</accession>
<reference evidence="1 2" key="1">
    <citation type="submission" date="2019-07" db="EMBL/GenBank/DDBJ databases">
        <title>Finished genome of Venturia effusa.</title>
        <authorList>
            <person name="Young C.A."/>
            <person name="Cox M.P."/>
            <person name="Ganley A.R.D."/>
            <person name="David W.J."/>
        </authorList>
    </citation>
    <scope>NUCLEOTIDE SEQUENCE [LARGE SCALE GENOMIC DNA]</scope>
    <source>
        <strain evidence="2">albino</strain>
    </source>
</reference>
<dbReference type="PANTHER" id="PTHR14097:SF9">
    <property type="entry name" value="EPIMERASE, PUTATIVE (AFU_ORTHOLOGUE AFUA_8G07320)-RELATED"/>
    <property type="match status" value="1"/>
</dbReference>
<dbReference type="SUPFAM" id="SSF51735">
    <property type="entry name" value="NAD(P)-binding Rossmann-fold domains"/>
    <property type="match status" value="1"/>
</dbReference>
<dbReference type="STRING" id="50376.A0A517L6P9"/>
<proteinExistence type="predicted"/>
<dbReference type="AlphaFoldDB" id="A0A517L6P9"/>